<organism evidence="1">
    <name type="scientific">marine sediment metagenome</name>
    <dbReference type="NCBI Taxonomy" id="412755"/>
    <lineage>
        <taxon>unclassified sequences</taxon>
        <taxon>metagenomes</taxon>
        <taxon>ecological metagenomes</taxon>
    </lineage>
</organism>
<evidence type="ECO:0000313" key="1">
    <source>
        <dbReference type="EMBL" id="GAF80871.1"/>
    </source>
</evidence>
<accession>X0T0G0</accession>
<feature type="non-terminal residue" evidence="1">
    <location>
        <position position="40"/>
    </location>
</feature>
<name>X0T0G0_9ZZZZ</name>
<reference evidence="1" key="1">
    <citation type="journal article" date="2014" name="Front. Microbiol.">
        <title>High frequency of phylogenetically diverse reductive dehalogenase-homologous genes in deep subseafloor sedimentary metagenomes.</title>
        <authorList>
            <person name="Kawai M."/>
            <person name="Futagami T."/>
            <person name="Toyoda A."/>
            <person name="Takaki Y."/>
            <person name="Nishi S."/>
            <person name="Hori S."/>
            <person name="Arai W."/>
            <person name="Tsubouchi T."/>
            <person name="Morono Y."/>
            <person name="Uchiyama I."/>
            <person name="Ito T."/>
            <person name="Fujiyama A."/>
            <person name="Inagaki F."/>
            <person name="Takami H."/>
        </authorList>
    </citation>
    <scope>NUCLEOTIDE SEQUENCE</scope>
    <source>
        <strain evidence="1">Expedition CK06-06</strain>
    </source>
</reference>
<sequence length="40" mass="4575">MKTEEARRRAAVLVTLWLAPYYSDDKEHGGFAFSIEDDEG</sequence>
<comment type="caution">
    <text evidence="1">The sequence shown here is derived from an EMBL/GenBank/DDBJ whole genome shotgun (WGS) entry which is preliminary data.</text>
</comment>
<dbReference type="EMBL" id="BARS01005932">
    <property type="protein sequence ID" value="GAF80871.1"/>
    <property type="molecule type" value="Genomic_DNA"/>
</dbReference>
<proteinExistence type="predicted"/>
<protein>
    <submittedName>
        <fullName evidence="1">Uncharacterized protein</fullName>
    </submittedName>
</protein>
<gene>
    <name evidence="1" type="ORF">S01H1_11631</name>
</gene>
<dbReference type="AlphaFoldDB" id="X0T0G0"/>